<organism evidence="1 2">
    <name type="scientific">Alkaliphilus flagellatus</name>
    <dbReference type="NCBI Taxonomy" id="2841507"/>
    <lineage>
        <taxon>Bacteria</taxon>
        <taxon>Bacillati</taxon>
        <taxon>Bacillota</taxon>
        <taxon>Clostridia</taxon>
        <taxon>Peptostreptococcales</taxon>
        <taxon>Natronincolaceae</taxon>
        <taxon>Alkaliphilus</taxon>
    </lineage>
</organism>
<comment type="caution">
    <text evidence="1">The sequence shown here is derived from an EMBL/GenBank/DDBJ whole genome shotgun (WGS) entry which is preliminary data.</text>
</comment>
<accession>A0ABS6G2K5</accession>
<evidence type="ECO:0008006" key="3">
    <source>
        <dbReference type="Google" id="ProtNLM"/>
    </source>
</evidence>
<dbReference type="Proteomes" id="UP000779508">
    <property type="component" value="Unassembled WGS sequence"/>
</dbReference>
<name>A0ABS6G2K5_9FIRM</name>
<gene>
    <name evidence="1" type="ORF">KQI88_09760</name>
</gene>
<proteinExistence type="predicted"/>
<reference evidence="1 2" key="1">
    <citation type="submission" date="2021-06" db="EMBL/GenBank/DDBJ databases">
        <authorList>
            <person name="Sun Q."/>
            <person name="Li D."/>
        </authorList>
    </citation>
    <scope>NUCLEOTIDE SEQUENCE [LARGE SCALE GENOMIC DNA]</scope>
    <source>
        <strain evidence="1 2">MSJ-5</strain>
    </source>
</reference>
<sequence length="882" mass="99079">MNNNIWRKGVYSNVINSYMKTPSNSKIKGTLLEINENRIKLSIGDQKALDITLNKPLKAEIGDTVVIDRKDIVKSQMVNVVETQSIKNSQSKYDYILSSLGIPKKEESIWAVKTLDNHGVDITKENILSFMSAKDQLGSISEKLDYDTVIKLKDKDVDFEKESLQKVLQEMQNVQGEKRSFSLLRFLGIKKDMTTEEAEKIAYNLYGSKMGKDITDIIKALDKAGLEPTKEKIEEINTIFSKLNNIENIEDKTIIDSLKNKIETSIDNLYKLKNAVVRGAIHAEEKLGQLASKVYGAYSGAVSSVTERDLSQIEEDIRGRLEELGIKATEELVKLSKDVIARGLDLTKENLEKIMAVKGAIAELSSSLDYEKTALLMASGVIVEKVDVAELVNMVGVAEGSAEEGISLGLNRLEILELIENIDIKTLALHMKLSLPTTLESLNITQSLLDGDITVEEWINTLSSLDGAGDILSKTDESNLIAILDRLANNETGELDIAAQTYLRSNGDKLGPIMDEGYRSEMAKALLQNGITLNNINMQEIYMTKKSLDRVSDNLTSDVLQIATEEGTAVEKLSLSRLADMATSLNGDKLKKDEGTETTLRNTVHVAETVDKMKDMVDALKQISPERRDSIISLLMKNAMPLTLKEVRNLSFFLSNERQIGQQLDEILDLIDKNNNDDVIKLSEELKKNLIKINRDIKDGKQIGERPYEEFSRMLKELESKSSFLSSGERTALQKSAEKLLDSLELQLHLNREDTLLQLPLMMGDQFKNLQMYIMRDKKGSKKIDPKNMSVLLNFDTNNMGNVNIYVAVNYKNIVMKMGLTNKDDQSLVESYSKELEKYLEDLGYDLKDLSFRIDEDNHITSMIKETEGSHRTLKNLLDVKI</sequence>
<dbReference type="Pfam" id="PF19753">
    <property type="entry name" value="DUF6240"/>
    <property type="match status" value="2"/>
</dbReference>
<evidence type="ECO:0000313" key="1">
    <source>
        <dbReference type="EMBL" id="MBU5676705.1"/>
    </source>
</evidence>
<keyword evidence="2" id="KW-1185">Reference proteome</keyword>
<dbReference type="RefSeq" id="WP_216416802.1">
    <property type="nucleotide sequence ID" value="NZ_JAHLQK010000003.1"/>
</dbReference>
<dbReference type="EMBL" id="JAHLQK010000003">
    <property type="protein sequence ID" value="MBU5676705.1"/>
    <property type="molecule type" value="Genomic_DNA"/>
</dbReference>
<protein>
    <recommendedName>
        <fullName evidence="3">Flagellar hook-length control protein-like C-terminal domain-containing protein</fullName>
    </recommendedName>
</protein>
<evidence type="ECO:0000313" key="2">
    <source>
        <dbReference type="Proteomes" id="UP000779508"/>
    </source>
</evidence>
<dbReference type="InterPro" id="IPR046207">
    <property type="entry name" value="DUF6240"/>
</dbReference>